<dbReference type="PANTHER" id="PTHR21716:SF16">
    <property type="entry name" value="BLL1467 PROTEIN"/>
    <property type="match status" value="1"/>
</dbReference>
<feature type="transmembrane region" description="Helical" evidence="6">
    <location>
        <begin position="58"/>
        <end position="76"/>
    </location>
</feature>
<keyword evidence="4 6" id="KW-1133">Transmembrane helix</keyword>
<sequence length="437" mass="47058">MKQAPGEGAFGLPIDGDDTVDEARVGQRRDRLLAALTLIAGIGLALGTPFALKAGAEFFLPTTAALVIAIALVPVLEWLERHRVLSALASLTCVLLFLVAANIALAAIVIPATEFFRKLPDRIDRIQMNIAPLLDLYSSLEKYVNRTVRHLAASGPVNPAQTAAVAPPSSILELAATSAPTAIVQVFFGILVVYFFLSGWTRLRRRTITSRSSFGGAMATARVIQDVVDDTSAYLGTITIINLSLGLVIAFALWLLGMPYPLMWGGIVALFNYIPYFGPIVAAILLALGGLMTFPDIWVALLPAVIMIGAHLLEANAVTPFIVGHRLTINPIMILISLSFWGWVWGTPGALLAVPLLIIIQTIIGAAGKPDIAGFLFEHGTLTQQRRARARSRDVEDRGGQAGARHLDIDVNVLILRLPMRHSREPHRCAAMMGASY</sequence>
<evidence type="ECO:0000313" key="7">
    <source>
        <dbReference type="EMBL" id="CUS43110.1"/>
    </source>
</evidence>
<protein>
    <submittedName>
        <fullName evidence="7">Transport protein</fullName>
    </submittedName>
</protein>
<dbReference type="Pfam" id="PF01594">
    <property type="entry name" value="AI-2E_transport"/>
    <property type="match status" value="1"/>
</dbReference>
<comment type="subcellular location">
    <subcellularLocation>
        <location evidence="1">Membrane</location>
        <topology evidence="1">Multi-pass membrane protein</topology>
    </subcellularLocation>
</comment>
<dbReference type="GO" id="GO:0055085">
    <property type="term" value="P:transmembrane transport"/>
    <property type="evidence" value="ECO:0007669"/>
    <property type="project" value="TreeGrafter"/>
</dbReference>
<name>A0A160TEP2_9ZZZZ</name>
<feature type="transmembrane region" description="Helical" evidence="6">
    <location>
        <begin position="297"/>
        <end position="315"/>
    </location>
</feature>
<gene>
    <name evidence="7" type="ORF">MGWOODY_Smn440</name>
</gene>
<feature type="transmembrane region" description="Helical" evidence="6">
    <location>
        <begin position="268"/>
        <end position="291"/>
    </location>
</feature>
<dbReference type="PANTHER" id="PTHR21716">
    <property type="entry name" value="TRANSMEMBRANE PROTEIN"/>
    <property type="match status" value="1"/>
</dbReference>
<dbReference type="AlphaFoldDB" id="A0A160TEP2"/>
<evidence type="ECO:0000256" key="6">
    <source>
        <dbReference type="SAM" id="Phobius"/>
    </source>
</evidence>
<feature type="transmembrane region" description="Helical" evidence="6">
    <location>
        <begin position="32"/>
        <end position="52"/>
    </location>
</feature>
<evidence type="ECO:0000256" key="3">
    <source>
        <dbReference type="ARBA" id="ARBA00022692"/>
    </source>
</evidence>
<evidence type="ECO:0000256" key="5">
    <source>
        <dbReference type="ARBA" id="ARBA00023136"/>
    </source>
</evidence>
<evidence type="ECO:0000256" key="4">
    <source>
        <dbReference type="ARBA" id="ARBA00022989"/>
    </source>
</evidence>
<comment type="similarity">
    <text evidence="2">Belongs to the autoinducer-2 exporter (AI-2E) (TC 2.A.86) family.</text>
</comment>
<accession>A0A160TEP2</accession>
<proteinExistence type="inferred from homology"/>
<keyword evidence="3 6" id="KW-0812">Transmembrane</keyword>
<organism evidence="7">
    <name type="scientific">hydrothermal vent metagenome</name>
    <dbReference type="NCBI Taxonomy" id="652676"/>
    <lineage>
        <taxon>unclassified sequences</taxon>
        <taxon>metagenomes</taxon>
        <taxon>ecological metagenomes</taxon>
    </lineage>
</organism>
<evidence type="ECO:0000256" key="2">
    <source>
        <dbReference type="ARBA" id="ARBA00009773"/>
    </source>
</evidence>
<dbReference type="GO" id="GO:0016020">
    <property type="term" value="C:membrane"/>
    <property type="evidence" value="ECO:0007669"/>
    <property type="project" value="UniProtKB-SubCell"/>
</dbReference>
<keyword evidence="5 6" id="KW-0472">Membrane</keyword>
<dbReference type="EMBL" id="CZQE01000008">
    <property type="protein sequence ID" value="CUS43110.1"/>
    <property type="molecule type" value="Genomic_DNA"/>
</dbReference>
<evidence type="ECO:0000256" key="1">
    <source>
        <dbReference type="ARBA" id="ARBA00004141"/>
    </source>
</evidence>
<feature type="transmembrane region" description="Helical" evidence="6">
    <location>
        <begin position="88"/>
        <end position="110"/>
    </location>
</feature>
<reference evidence="7" key="1">
    <citation type="submission" date="2015-10" db="EMBL/GenBank/DDBJ databases">
        <authorList>
            <person name="Gilbert D.G."/>
        </authorList>
    </citation>
    <scope>NUCLEOTIDE SEQUENCE</scope>
</reference>
<dbReference type="InterPro" id="IPR002549">
    <property type="entry name" value="AI-2E-like"/>
</dbReference>
<feature type="transmembrane region" description="Helical" evidence="6">
    <location>
        <begin position="234"/>
        <end position="256"/>
    </location>
</feature>
<feature type="transmembrane region" description="Helical" evidence="6">
    <location>
        <begin position="182"/>
        <end position="200"/>
    </location>
</feature>